<feature type="region of interest" description="Disordered" evidence="1">
    <location>
        <begin position="873"/>
        <end position="896"/>
    </location>
</feature>
<evidence type="ECO:0000256" key="1">
    <source>
        <dbReference type="SAM" id="MobiDB-lite"/>
    </source>
</evidence>
<dbReference type="InterPro" id="IPR053134">
    <property type="entry name" value="RNA-dir_DNA_polymerase"/>
</dbReference>
<evidence type="ECO:0008006" key="6">
    <source>
        <dbReference type="Google" id="ProtNLM"/>
    </source>
</evidence>
<evidence type="ECO:0000313" key="5">
    <source>
        <dbReference type="EMBL" id="GEU76242.1"/>
    </source>
</evidence>
<dbReference type="Gene3D" id="3.30.70.270">
    <property type="match status" value="1"/>
</dbReference>
<dbReference type="PANTHER" id="PTHR24559:SF444">
    <property type="entry name" value="REVERSE TRANSCRIPTASE DOMAIN-CONTAINING PROTEIN"/>
    <property type="match status" value="1"/>
</dbReference>
<dbReference type="Pfam" id="PF17919">
    <property type="entry name" value="RT_RNaseH_2"/>
    <property type="match status" value="1"/>
</dbReference>
<dbReference type="InterPro" id="IPR043128">
    <property type="entry name" value="Rev_trsase/Diguanyl_cyclase"/>
</dbReference>
<feature type="domain" description="Reverse transcriptase" evidence="2">
    <location>
        <begin position="480"/>
        <end position="583"/>
    </location>
</feature>
<dbReference type="AlphaFoldDB" id="A0A6L2MU30"/>
<dbReference type="EMBL" id="BKCJ010007241">
    <property type="protein sequence ID" value="GEU76242.1"/>
    <property type="molecule type" value="Genomic_DNA"/>
</dbReference>
<protein>
    <recommendedName>
        <fullName evidence="6">Reverse transcriptase domain-containing protein</fullName>
    </recommendedName>
</protein>
<dbReference type="FunFam" id="3.10.10.10:FF:000002">
    <property type="entry name" value="Retrovirus-related Pol polyprotein from transposon 17.6-like protein"/>
    <property type="match status" value="1"/>
</dbReference>
<reference evidence="5" key="1">
    <citation type="journal article" date="2019" name="Sci. Rep.">
        <title>Draft genome of Tanacetum cinerariifolium, the natural source of mosquito coil.</title>
        <authorList>
            <person name="Yamashiro T."/>
            <person name="Shiraishi A."/>
            <person name="Satake H."/>
            <person name="Nakayama K."/>
        </authorList>
    </citation>
    <scope>NUCLEOTIDE SEQUENCE</scope>
</reference>
<accession>A0A6L2MU30</accession>
<evidence type="ECO:0000259" key="3">
    <source>
        <dbReference type="Pfam" id="PF17919"/>
    </source>
</evidence>
<dbReference type="InterPro" id="IPR041577">
    <property type="entry name" value="RT_RNaseH_2"/>
</dbReference>
<dbReference type="InterPro" id="IPR000477">
    <property type="entry name" value="RT_dom"/>
</dbReference>
<feature type="domain" description="Tf2-1-like SH3-like" evidence="4">
    <location>
        <begin position="741"/>
        <end position="804"/>
    </location>
</feature>
<feature type="region of interest" description="Disordered" evidence="1">
    <location>
        <begin position="34"/>
        <end position="90"/>
    </location>
</feature>
<gene>
    <name evidence="5" type="ORF">Tci_048220</name>
</gene>
<feature type="compositionally biased region" description="Basic and acidic residues" evidence="1">
    <location>
        <begin position="879"/>
        <end position="896"/>
    </location>
</feature>
<organism evidence="5">
    <name type="scientific">Tanacetum cinerariifolium</name>
    <name type="common">Dalmatian daisy</name>
    <name type="synonym">Chrysanthemum cinerariifolium</name>
    <dbReference type="NCBI Taxonomy" id="118510"/>
    <lineage>
        <taxon>Eukaryota</taxon>
        <taxon>Viridiplantae</taxon>
        <taxon>Streptophyta</taxon>
        <taxon>Embryophyta</taxon>
        <taxon>Tracheophyta</taxon>
        <taxon>Spermatophyta</taxon>
        <taxon>Magnoliopsida</taxon>
        <taxon>eudicotyledons</taxon>
        <taxon>Gunneridae</taxon>
        <taxon>Pentapetalae</taxon>
        <taxon>asterids</taxon>
        <taxon>campanulids</taxon>
        <taxon>Asterales</taxon>
        <taxon>Asteraceae</taxon>
        <taxon>Asteroideae</taxon>
        <taxon>Anthemideae</taxon>
        <taxon>Anthemidinae</taxon>
        <taxon>Tanacetum</taxon>
    </lineage>
</organism>
<evidence type="ECO:0000259" key="2">
    <source>
        <dbReference type="Pfam" id="PF00078"/>
    </source>
</evidence>
<name>A0A6L2MU30_TANCI</name>
<feature type="domain" description="Reverse transcriptase/retrotransposon-derived protein RNase H-like" evidence="3">
    <location>
        <begin position="601"/>
        <end position="651"/>
    </location>
</feature>
<evidence type="ECO:0000259" key="4">
    <source>
        <dbReference type="Pfam" id="PF24626"/>
    </source>
</evidence>
<proteinExistence type="predicted"/>
<dbReference type="SUPFAM" id="SSF56672">
    <property type="entry name" value="DNA/RNA polymerases"/>
    <property type="match status" value="1"/>
</dbReference>
<comment type="caution">
    <text evidence="5">The sequence shown here is derived from an EMBL/GenBank/DDBJ whole genome shotgun (WGS) entry which is preliminary data.</text>
</comment>
<feature type="compositionally biased region" description="Acidic residues" evidence="1">
    <location>
        <begin position="34"/>
        <end position="68"/>
    </location>
</feature>
<dbReference type="InterPro" id="IPR056924">
    <property type="entry name" value="SH3_Tf2-1"/>
</dbReference>
<dbReference type="Pfam" id="PF24626">
    <property type="entry name" value="SH3_Tf2-1"/>
    <property type="match status" value="1"/>
</dbReference>
<sequence>MVNIIPPDHVDNVPVLEPNQHDDVLVVLEPVLVDENEDPEEEEFKEEEEPQEEEDDMEVDIEEDENEPELTYPYEEVDPLNPPLPASDSEPEDVIEVENTIESKDESVLASVHETRVRAHEFYQEMIHRGFMFEERPNKAINVLIKDKKSPSSDPIKPLKFVPLTQAAIRRMIKESVDDAIATERARQANAGNDARGTGPVRGQDAALIVRECTFTGFTKCNPILFHGTKGAVELQRWFKKTDNVFRINEYVEGKKNNQKQGNARTMITALTDGKVSSGSLPLCERCFTRHVGTCLSSATSMERLGTRQGRLSKRKLEKFMVELMLLRMLSHKVRMWLLLVKDDAVIVCDEKVTRISYKNKMMIVESDKGVSQLKVISYIKARMYVERGCHLFLAHVMEKKSKEKRLEDVPVIRDFPDVFPGELAPSEMRELLVRLQELLEKGFICPSSSPWVAPVLFVKKKDGSFRMCIDYPELNKLTVKNRYHQLRIKEWDIPVTAFRTRCGHFDFQVMPFGLTNAPVVFMDLMNRVSKPYPDKFIIEFIDDILVYSKEKEEIGRHLKIILELLKKERFGVHVDPAKIEAIKNWAALMTPTKNDKKYEWGKEEEEAFQTLKQKLCSAPILALLGGTEDFVVYCDVSLKGYGAVLMQREKIREAQKEAKKRKNVRANNLGRLIKQIFEFCPDRTYVSRFEAAVWPNMKVDIATDTTKKIFQIKNCLLTTRSRQKSYADRRTKPLEYEISDMVLLKVSTWKGTVCFRKHEKLSPYYIGPFMIIARVGLVAYTLELPEELKGIHSTFHVLNLKRYLAEGDIVVSIDEIQLDDKLHMIKEPVELVDKEVKRLKQSRIPIVKVRWNSQRGLEFNWDRKDQIKKVPSSLYKQGRSEEKRISRDEHRDGAP</sequence>
<dbReference type="CDD" id="cd01647">
    <property type="entry name" value="RT_LTR"/>
    <property type="match status" value="1"/>
</dbReference>
<dbReference type="Pfam" id="PF00078">
    <property type="entry name" value="RVT_1"/>
    <property type="match status" value="1"/>
</dbReference>
<dbReference type="InterPro" id="IPR043502">
    <property type="entry name" value="DNA/RNA_pol_sf"/>
</dbReference>
<dbReference type="Gene3D" id="3.10.10.10">
    <property type="entry name" value="HIV Type 1 Reverse Transcriptase, subunit A, domain 1"/>
    <property type="match status" value="2"/>
</dbReference>
<dbReference type="PANTHER" id="PTHR24559">
    <property type="entry name" value="TRANSPOSON TY3-I GAG-POL POLYPROTEIN"/>
    <property type="match status" value="1"/>
</dbReference>